<dbReference type="NCBIfam" id="NF003549">
    <property type="entry name" value="PRK05205.1-5"/>
    <property type="match status" value="1"/>
</dbReference>
<dbReference type="SUPFAM" id="SSF53271">
    <property type="entry name" value="PRTase-like"/>
    <property type="match status" value="1"/>
</dbReference>
<evidence type="ECO:0000313" key="2">
    <source>
        <dbReference type="EMBL" id="RXK58830.1"/>
    </source>
</evidence>
<feature type="domain" description="Phosphoribosyltransferase" evidence="1">
    <location>
        <begin position="26"/>
        <end position="175"/>
    </location>
</feature>
<dbReference type="CDD" id="cd06223">
    <property type="entry name" value="PRTases_typeI"/>
    <property type="match status" value="1"/>
</dbReference>
<gene>
    <name evidence="2" type="primary">pyrR</name>
    <name evidence="2" type="ORF">ESA94_15685</name>
</gene>
<protein>
    <submittedName>
        <fullName evidence="2">Bifunctional pyr operon transcriptional regulator/uracil phosphoribosyltransferase PyrR</fullName>
        <ecNumber evidence="2">2.4.2.9</ecNumber>
    </submittedName>
</protein>
<dbReference type="GO" id="GO:0004845">
    <property type="term" value="F:uracil phosphoribosyltransferase activity"/>
    <property type="evidence" value="ECO:0007669"/>
    <property type="project" value="UniProtKB-EC"/>
</dbReference>
<dbReference type="OrthoDB" id="9802227at2"/>
<dbReference type="InterPro" id="IPR000836">
    <property type="entry name" value="PRTase_dom"/>
</dbReference>
<reference evidence="2 3" key="1">
    <citation type="submission" date="2019-01" db="EMBL/GenBank/DDBJ databases">
        <title>Lacibacter sp. strain TTM-7.</title>
        <authorList>
            <person name="Chen W.-M."/>
        </authorList>
    </citation>
    <scope>NUCLEOTIDE SEQUENCE [LARGE SCALE GENOMIC DNA]</scope>
    <source>
        <strain evidence="2 3">TTM-7</strain>
    </source>
</reference>
<evidence type="ECO:0000259" key="1">
    <source>
        <dbReference type="Pfam" id="PF00156"/>
    </source>
</evidence>
<name>A0A4Q1CGC5_9BACT</name>
<sequence>MYQPTHQNQFKLFTTKCLFLSKFQRVKTILSNEQLQLTIQRLSHQLIENHYPFTDTVIVGLQPRGIFLADKIVKAIRENYPDVKLQYGKLDITFYRDDVHKELHVANQTTIDFDIENKNVILIDDVLYTGRTIRAAMDALVDFGRPAKVELLVLVDRRFNRQLPIQPDYTGKAIDSILSQKVTVDWEKPEVVLH</sequence>
<proteinExistence type="predicted"/>
<accession>A0A4Q1CGC5</accession>
<keyword evidence="2" id="KW-0808">Transferase</keyword>
<dbReference type="PANTHER" id="PTHR11608">
    <property type="entry name" value="BIFUNCTIONAL PROTEIN PYRR"/>
    <property type="match status" value="1"/>
</dbReference>
<dbReference type="EMBL" id="SDHW01000005">
    <property type="protein sequence ID" value="RXK58830.1"/>
    <property type="molecule type" value="Genomic_DNA"/>
</dbReference>
<dbReference type="InterPro" id="IPR029057">
    <property type="entry name" value="PRTase-like"/>
</dbReference>
<keyword evidence="3" id="KW-1185">Reference proteome</keyword>
<evidence type="ECO:0000313" key="3">
    <source>
        <dbReference type="Proteomes" id="UP000290204"/>
    </source>
</evidence>
<dbReference type="PANTHER" id="PTHR11608:SF0">
    <property type="entry name" value="BIFUNCTIONAL PROTEIN PYRR"/>
    <property type="match status" value="1"/>
</dbReference>
<keyword evidence="2" id="KW-0328">Glycosyltransferase</keyword>
<dbReference type="EC" id="2.4.2.9" evidence="2"/>
<comment type="caution">
    <text evidence="2">The sequence shown here is derived from an EMBL/GenBank/DDBJ whole genome shotgun (WGS) entry which is preliminary data.</text>
</comment>
<dbReference type="AlphaFoldDB" id="A0A4Q1CGC5"/>
<dbReference type="InterPro" id="IPR050137">
    <property type="entry name" value="PyrR_bifunctional"/>
</dbReference>
<dbReference type="Pfam" id="PF00156">
    <property type="entry name" value="Pribosyltran"/>
    <property type="match status" value="1"/>
</dbReference>
<dbReference type="Gene3D" id="3.40.50.2020">
    <property type="match status" value="1"/>
</dbReference>
<organism evidence="2 3">
    <name type="scientific">Lacibacter luteus</name>
    <dbReference type="NCBI Taxonomy" id="2508719"/>
    <lineage>
        <taxon>Bacteria</taxon>
        <taxon>Pseudomonadati</taxon>
        <taxon>Bacteroidota</taxon>
        <taxon>Chitinophagia</taxon>
        <taxon>Chitinophagales</taxon>
        <taxon>Chitinophagaceae</taxon>
        <taxon>Lacibacter</taxon>
    </lineage>
</organism>
<dbReference type="Proteomes" id="UP000290204">
    <property type="component" value="Unassembled WGS sequence"/>
</dbReference>